<dbReference type="EMBL" id="LR901561">
    <property type="protein sequence ID" value="CAD7248889.1"/>
    <property type="molecule type" value="Genomic_DNA"/>
</dbReference>
<dbReference type="Proteomes" id="UP000677054">
    <property type="component" value="Unassembled WGS sequence"/>
</dbReference>
<proteinExistence type="predicted"/>
<gene>
    <name evidence="1" type="ORF">DSTB1V02_LOCUS8696</name>
</gene>
<evidence type="ECO:0000313" key="2">
    <source>
        <dbReference type="Proteomes" id="UP000677054"/>
    </source>
</evidence>
<dbReference type="EMBL" id="CAJPEV010002044">
    <property type="protein sequence ID" value="CAG0895426.1"/>
    <property type="molecule type" value="Genomic_DNA"/>
</dbReference>
<accession>A0A7R8XE53</accession>
<reference evidence="1" key="1">
    <citation type="submission" date="2020-11" db="EMBL/GenBank/DDBJ databases">
        <authorList>
            <person name="Tran Van P."/>
        </authorList>
    </citation>
    <scope>NUCLEOTIDE SEQUENCE</scope>
</reference>
<evidence type="ECO:0000313" key="1">
    <source>
        <dbReference type="EMBL" id="CAD7248889.1"/>
    </source>
</evidence>
<keyword evidence="2" id="KW-1185">Reference proteome</keyword>
<dbReference type="AlphaFoldDB" id="A0A7R8XE53"/>
<protein>
    <submittedName>
        <fullName evidence="1">Uncharacterized protein</fullName>
    </submittedName>
</protein>
<organism evidence="1">
    <name type="scientific">Darwinula stevensoni</name>
    <dbReference type="NCBI Taxonomy" id="69355"/>
    <lineage>
        <taxon>Eukaryota</taxon>
        <taxon>Metazoa</taxon>
        <taxon>Ecdysozoa</taxon>
        <taxon>Arthropoda</taxon>
        <taxon>Crustacea</taxon>
        <taxon>Oligostraca</taxon>
        <taxon>Ostracoda</taxon>
        <taxon>Podocopa</taxon>
        <taxon>Podocopida</taxon>
        <taxon>Darwinulocopina</taxon>
        <taxon>Darwinuloidea</taxon>
        <taxon>Darwinulidae</taxon>
        <taxon>Darwinula</taxon>
    </lineage>
</organism>
<name>A0A7R8XE53_9CRUS</name>
<sequence length="137" mass="15847">MFTKAKALLAPYALHGSPIEGASSLLSLLIRDVGQQHAWKRSGNLVETDAKQLGRASPDVFNSAAASMKKRIIQDDEFHELHEETKEKRKKQALFLLKMKKITEAAPQRFHRLWVNVHQRQQILKRWCTWELTSKYP</sequence>